<dbReference type="EMBL" id="CAJZBQ010000014">
    <property type="protein sequence ID" value="CAG9315600.1"/>
    <property type="molecule type" value="Genomic_DNA"/>
</dbReference>
<dbReference type="Proteomes" id="UP001162131">
    <property type="component" value="Unassembled WGS sequence"/>
</dbReference>
<dbReference type="AlphaFoldDB" id="A0AAU9IWF4"/>
<comment type="caution">
    <text evidence="1">The sequence shown here is derived from an EMBL/GenBank/DDBJ whole genome shotgun (WGS) entry which is preliminary data.</text>
</comment>
<protein>
    <submittedName>
        <fullName evidence="1">Uncharacterized protein</fullName>
    </submittedName>
</protein>
<evidence type="ECO:0000313" key="1">
    <source>
        <dbReference type="EMBL" id="CAG9315600.1"/>
    </source>
</evidence>
<sequence length="155" mass="17830">MSRIRSRPPLFLRPRIVSAKEHTGPPVFDMEKVTENTKGIYAEQKSKKTSEILWRLVNCKQRPSSANKENYPHAAKYVVKEAFPLNKDRSKRALSSSPSNNLPKLSFQILAVRNSFYESLEKMERVLDCMEDLRKNVIVPEGFFSPLRTRGVSFA</sequence>
<proteinExistence type="predicted"/>
<organism evidence="1 2">
    <name type="scientific">Blepharisma stoltei</name>
    <dbReference type="NCBI Taxonomy" id="1481888"/>
    <lineage>
        <taxon>Eukaryota</taxon>
        <taxon>Sar</taxon>
        <taxon>Alveolata</taxon>
        <taxon>Ciliophora</taxon>
        <taxon>Postciliodesmatophora</taxon>
        <taxon>Heterotrichea</taxon>
        <taxon>Heterotrichida</taxon>
        <taxon>Blepharismidae</taxon>
        <taxon>Blepharisma</taxon>
    </lineage>
</organism>
<evidence type="ECO:0000313" key="2">
    <source>
        <dbReference type="Proteomes" id="UP001162131"/>
    </source>
</evidence>
<keyword evidence="2" id="KW-1185">Reference proteome</keyword>
<reference evidence="1" key="1">
    <citation type="submission" date="2021-09" db="EMBL/GenBank/DDBJ databases">
        <authorList>
            <consortium name="AG Swart"/>
            <person name="Singh M."/>
            <person name="Singh A."/>
            <person name="Seah K."/>
            <person name="Emmerich C."/>
        </authorList>
    </citation>
    <scope>NUCLEOTIDE SEQUENCE</scope>
    <source>
        <strain evidence="1">ATCC30299</strain>
    </source>
</reference>
<accession>A0AAU9IWF4</accession>
<name>A0AAU9IWF4_9CILI</name>
<gene>
    <name evidence="1" type="ORF">BSTOLATCC_MIC14354</name>
</gene>